<evidence type="ECO:0000256" key="3">
    <source>
        <dbReference type="ARBA" id="ARBA00023002"/>
    </source>
</evidence>
<dbReference type="InterPro" id="IPR013154">
    <property type="entry name" value="ADH-like_N"/>
</dbReference>
<evidence type="ECO:0000313" key="8">
    <source>
        <dbReference type="Proteomes" id="UP001176478"/>
    </source>
</evidence>
<comment type="caution">
    <text evidence="7">The sequence shown here is derived from an EMBL/GenBank/DDBJ whole genome shotgun (WGS) entry which is preliminary data.</text>
</comment>
<dbReference type="PANTHER" id="PTHR43880:SF12">
    <property type="entry name" value="ALCOHOL DEHYDROGENASE CLASS-3"/>
    <property type="match status" value="1"/>
</dbReference>
<dbReference type="SMART" id="SM00829">
    <property type="entry name" value="PKS_ER"/>
    <property type="match status" value="1"/>
</dbReference>
<dbReference type="InterPro" id="IPR002328">
    <property type="entry name" value="ADH_Zn_CS"/>
</dbReference>
<dbReference type="SUPFAM" id="SSF51735">
    <property type="entry name" value="NAD(P)-binding Rossmann-fold domains"/>
    <property type="match status" value="1"/>
</dbReference>
<evidence type="ECO:0000256" key="1">
    <source>
        <dbReference type="ARBA" id="ARBA00022723"/>
    </source>
</evidence>
<evidence type="ECO:0000256" key="4">
    <source>
        <dbReference type="ARBA" id="ARBA00023027"/>
    </source>
</evidence>
<accession>A0ABT9AUW4</accession>
<dbReference type="InterPro" id="IPR020843">
    <property type="entry name" value="ER"/>
</dbReference>
<dbReference type="InterPro" id="IPR013149">
    <property type="entry name" value="ADH-like_C"/>
</dbReference>
<dbReference type="Proteomes" id="UP001176478">
    <property type="component" value="Unassembled WGS sequence"/>
</dbReference>
<reference evidence="7" key="1">
    <citation type="submission" date="2023-07" db="EMBL/GenBank/DDBJ databases">
        <authorList>
            <person name="Yang W."/>
            <person name="Chen J."/>
            <person name="Ji P."/>
            <person name="Hu F."/>
        </authorList>
    </citation>
    <scope>NUCLEOTIDE SEQUENCE</scope>
    <source>
        <strain evidence="7">CRE-138-0111</strain>
    </source>
</reference>
<protein>
    <submittedName>
        <fullName evidence="7">Zn-dependent alcohol dehydrogenase</fullName>
    </submittedName>
</protein>
<comment type="similarity">
    <text evidence="5">Belongs to the zinc-containing alcohol dehydrogenase family.</text>
</comment>
<keyword evidence="1 5" id="KW-0479">Metal-binding</keyword>
<dbReference type="Pfam" id="PF00107">
    <property type="entry name" value="ADH_zinc_N"/>
    <property type="match status" value="1"/>
</dbReference>
<dbReference type="Gene3D" id="3.90.180.10">
    <property type="entry name" value="Medium-chain alcohol dehydrogenases, catalytic domain"/>
    <property type="match status" value="1"/>
</dbReference>
<dbReference type="SUPFAM" id="SSF50129">
    <property type="entry name" value="GroES-like"/>
    <property type="match status" value="2"/>
</dbReference>
<keyword evidence="2 5" id="KW-0862">Zinc</keyword>
<keyword evidence="3" id="KW-0560">Oxidoreductase</keyword>
<dbReference type="InterPro" id="IPR011032">
    <property type="entry name" value="GroES-like_sf"/>
</dbReference>
<proteinExistence type="inferred from homology"/>
<evidence type="ECO:0000259" key="6">
    <source>
        <dbReference type="SMART" id="SM00829"/>
    </source>
</evidence>
<name>A0ABT9AUW4_9GAMM</name>
<sequence>MMKAAVLNTPNGLFSIENIEIDHPKGREVLVEVKASGLCHTDLHIAENNYGFPLPAVLGHELAGIVKEIGPEVREFAIGDHVVGSLVQYCGHCEACLDGRTYQCEHPEETMRGAGEGQRLTLNGEPVLPMFGTAAFAEFTLVHENQLAKVPKELPFPQASVLGCGCVTGAGAAINTAAIRPGDTVAVIGVGGVGLNVISGARLAGATRIIAIDTQPAKEELARRFGATDFVLAGDGDHVETVRTMTNGGVLHAFEVVGAKSTIEQSVKMLRKGGTTYVIGMPKPDNPISVDALEDVLLNQATIKGVYMGSSNIKHDIPMYANLYLQGRFNLDDLISKQIDIDEINEAYQELKNGGIARSVITRFWPNS</sequence>
<gene>
    <name evidence="7" type="ORF">Q5E86_17355</name>
</gene>
<reference evidence="7" key="2">
    <citation type="journal article" date="2024" name="Int. J. Antimicrob. Agents">
        <title>Identification of a novel Providencia species showing multi-drug-resistant in three patients with hospital-acquired infection.</title>
        <authorList>
            <person name="Yang W."/>
            <person name="Chen J."/>
            <person name="Yang F."/>
            <person name="Ji P."/>
            <person name="Shen S."/>
            <person name="Yin D."/>
            <person name="Hu F."/>
        </authorList>
    </citation>
    <scope>NUCLEOTIDE SEQUENCE</scope>
    <source>
        <strain evidence="7">CRE-138-0111</strain>
    </source>
</reference>
<dbReference type="Gene3D" id="3.40.50.720">
    <property type="entry name" value="NAD(P)-binding Rossmann-like Domain"/>
    <property type="match status" value="1"/>
</dbReference>
<keyword evidence="8" id="KW-1185">Reference proteome</keyword>
<organism evidence="7 8">
    <name type="scientific">Providencia huashanensis</name>
    <dbReference type="NCBI Taxonomy" id="3037798"/>
    <lineage>
        <taxon>Bacteria</taxon>
        <taxon>Pseudomonadati</taxon>
        <taxon>Pseudomonadota</taxon>
        <taxon>Gammaproteobacteria</taxon>
        <taxon>Enterobacterales</taxon>
        <taxon>Morganellaceae</taxon>
        <taxon>Providencia</taxon>
    </lineage>
</organism>
<dbReference type="CDD" id="cd08279">
    <property type="entry name" value="Zn_ADH_class_III"/>
    <property type="match status" value="1"/>
</dbReference>
<comment type="cofactor">
    <cofactor evidence="5">
        <name>Zn(2+)</name>
        <dbReference type="ChEBI" id="CHEBI:29105"/>
    </cofactor>
</comment>
<evidence type="ECO:0000256" key="5">
    <source>
        <dbReference type="RuleBase" id="RU361277"/>
    </source>
</evidence>
<feature type="domain" description="Enoyl reductase (ER)" evidence="6">
    <location>
        <begin position="12"/>
        <end position="361"/>
    </location>
</feature>
<evidence type="ECO:0000313" key="7">
    <source>
        <dbReference type="EMBL" id="MDO7858077.1"/>
    </source>
</evidence>
<dbReference type="PROSITE" id="PS00059">
    <property type="entry name" value="ADH_ZINC"/>
    <property type="match status" value="1"/>
</dbReference>
<evidence type="ECO:0000256" key="2">
    <source>
        <dbReference type="ARBA" id="ARBA00022833"/>
    </source>
</evidence>
<dbReference type="InterPro" id="IPR036291">
    <property type="entry name" value="NAD(P)-bd_dom_sf"/>
</dbReference>
<dbReference type="EMBL" id="JAUQTG010000011">
    <property type="protein sequence ID" value="MDO7858077.1"/>
    <property type="molecule type" value="Genomic_DNA"/>
</dbReference>
<dbReference type="Pfam" id="PF08240">
    <property type="entry name" value="ADH_N"/>
    <property type="match status" value="1"/>
</dbReference>
<dbReference type="PANTHER" id="PTHR43880">
    <property type="entry name" value="ALCOHOL DEHYDROGENASE"/>
    <property type="match status" value="1"/>
</dbReference>
<keyword evidence="4" id="KW-0520">NAD</keyword>